<organism evidence="2 3">
    <name type="scientific">Candidatus Jorgensenbacteria bacterium GW2011_GWA2_45_9</name>
    <dbReference type="NCBI Taxonomy" id="1618663"/>
    <lineage>
        <taxon>Bacteria</taxon>
        <taxon>Candidatus Joergenseniibacteriota</taxon>
    </lineage>
</organism>
<evidence type="ECO:0000313" key="3">
    <source>
        <dbReference type="Proteomes" id="UP000034727"/>
    </source>
</evidence>
<evidence type="ECO:0000313" key="2">
    <source>
        <dbReference type="EMBL" id="KKU14346.1"/>
    </source>
</evidence>
<evidence type="ECO:0000259" key="1">
    <source>
        <dbReference type="Pfam" id="PF01936"/>
    </source>
</evidence>
<protein>
    <recommendedName>
        <fullName evidence="1">NYN domain-containing protein</fullName>
    </recommendedName>
</protein>
<dbReference type="InterPro" id="IPR021139">
    <property type="entry name" value="NYN"/>
</dbReference>
<gene>
    <name evidence="2" type="ORF">UX22_C0028G0012</name>
</gene>
<proteinExistence type="predicted"/>
<dbReference type="Proteomes" id="UP000034727">
    <property type="component" value="Unassembled WGS sequence"/>
</dbReference>
<dbReference type="Pfam" id="PF01936">
    <property type="entry name" value="NYN"/>
    <property type="match status" value="1"/>
</dbReference>
<dbReference type="PANTHER" id="PTHR35458">
    <property type="entry name" value="SLR0755 PROTEIN"/>
    <property type="match status" value="1"/>
</dbReference>
<feature type="domain" description="NYN" evidence="1">
    <location>
        <begin position="12"/>
        <end position="161"/>
    </location>
</feature>
<comment type="caution">
    <text evidence="2">The sequence shown here is derived from an EMBL/GenBank/DDBJ whole genome shotgun (WGS) entry which is preliminary data.</text>
</comment>
<name>A0A0G1N149_9BACT</name>
<sequence length="186" mass="21809">MQIDKMGENKSKIKVYVDGANMFYAQKKLGWSFDWVKIKNKIEYEGELIECRYYTALKEGDEKMQSYLRYLDAVGFLPITKPLKKISEGDSFVYKANFDVEITADILLDKTNIDEIILFSGDSDFQYLLKRLKDAGKKVSIFSSKKTISWELKLVASNIIYFEKIRELIERKQNRPDFSERSVKLH</sequence>
<dbReference type="AlphaFoldDB" id="A0A0G1N149"/>
<dbReference type="EMBL" id="LCLJ01000028">
    <property type="protein sequence ID" value="KKU14346.1"/>
    <property type="molecule type" value="Genomic_DNA"/>
</dbReference>
<reference evidence="2 3" key="1">
    <citation type="journal article" date="2015" name="Nature">
        <title>rRNA introns, odd ribosomes, and small enigmatic genomes across a large radiation of phyla.</title>
        <authorList>
            <person name="Brown C.T."/>
            <person name="Hug L.A."/>
            <person name="Thomas B.C."/>
            <person name="Sharon I."/>
            <person name="Castelle C.J."/>
            <person name="Singh A."/>
            <person name="Wilkins M.J."/>
            <person name="Williams K.H."/>
            <person name="Banfield J.F."/>
        </authorList>
    </citation>
    <scope>NUCLEOTIDE SEQUENCE [LARGE SCALE GENOMIC DNA]</scope>
</reference>
<dbReference type="CDD" id="cd10911">
    <property type="entry name" value="PIN_LabA"/>
    <property type="match status" value="1"/>
</dbReference>
<dbReference type="PANTHER" id="PTHR35458:SF2">
    <property type="entry name" value="SLR0755 PROTEIN"/>
    <property type="match status" value="1"/>
</dbReference>
<dbReference type="Gene3D" id="3.40.50.1010">
    <property type="entry name" value="5'-nuclease"/>
    <property type="match status" value="1"/>
</dbReference>
<dbReference type="GO" id="GO:0004540">
    <property type="term" value="F:RNA nuclease activity"/>
    <property type="evidence" value="ECO:0007669"/>
    <property type="project" value="InterPro"/>
</dbReference>
<dbReference type="PATRIC" id="fig|1618663.3.peg.585"/>
<accession>A0A0G1N149</accession>
<dbReference type="InterPro" id="IPR047140">
    <property type="entry name" value="LabA"/>
</dbReference>